<evidence type="ECO:0000313" key="1">
    <source>
        <dbReference type="EMBL" id="MCQ6963028.1"/>
    </source>
</evidence>
<keyword evidence="2" id="KW-1185">Reference proteome</keyword>
<dbReference type="EMBL" id="JTEO01000004">
    <property type="protein sequence ID" value="MCQ6963028.1"/>
    <property type="molecule type" value="Genomic_DNA"/>
</dbReference>
<comment type="caution">
    <text evidence="1">The sequence shown here is derived from an EMBL/GenBank/DDBJ whole genome shotgun (WGS) entry which is preliminary data.</text>
</comment>
<dbReference type="AlphaFoldDB" id="A0AAE3HC15"/>
<dbReference type="Gene3D" id="3.30.460.70">
    <property type="match status" value="1"/>
</dbReference>
<gene>
    <name evidence="1" type="ORF">PV02_08230</name>
</gene>
<reference evidence="1 2" key="1">
    <citation type="journal article" date="2011" name="Appl. Environ. Microbiol.">
        <title>Methanogenic archaea isolated from Taiwan's Chelungpu fault.</title>
        <authorList>
            <person name="Wu S.Y."/>
            <person name="Lai M.C."/>
        </authorList>
    </citation>
    <scope>NUCLEOTIDE SEQUENCE [LARGE SCALE GENOMIC DNA]</scope>
    <source>
        <strain evidence="1 2">St545Mb</strain>
    </source>
</reference>
<dbReference type="Proteomes" id="UP001206983">
    <property type="component" value="Unassembled WGS sequence"/>
</dbReference>
<proteinExistence type="predicted"/>
<accession>A0AAE3HC15</accession>
<dbReference type="RefSeq" id="WP_256622913.1">
    <property type="nucleotide sequence ID" value="NZ_JTEO01000004.1"/>
</dbReference>
<evidence type="ECO:0000313" key="2">
    <source>
        <dbReference type="Proteomes" id="UP001206983"/>
    </source>
</evidence>
<organism evidence="1 2">
    <name type="scientific">Methanolobus chelungpuianus</name>
    <dbReference type="NCBI Taxonomy" id="502115"/>
    <lineage>
        <taxon>Archaea</taxon>
        <taxon>Methanobacteriati</taxon>
        <taxon>Methanobacteriota</taxon>
        <taxon>Stenosarchaea group</taxon>
        <taxon>Methanomicrobia</taxon>
        <taxon>Methanosarcinales</taxon>
        <taxon>Methanosarcinaceae</taxon>
        <taxon>Methanolobus</taxon>
    </lineage>
</organism>
<name>A0AAE3HC15_9EURY</name>
<sequence>MKRWLKTTYTKAFCILLSVLVVILLAGLVYSEEFSESEQAKNKPRLNAYKVSGSPVILVDNPSARNPTWEELMGFLEEDDTDRILYQLDSFNCIDFAERLHNNAERRGFRAAYVSVSFHDRQNGHAINAFETADKGLVFIDCTGAENPLGELDSNDKVAYILPDREYGSISIYYTDTPEYEFYELRKDKRLKGFFKSIGTVKGTRIFWEM</sequence>
<protein>
    <submittedName>
        <fullName evidence="1">Uncharacterized protein</fullName>
    </submittedName>
</protein>